<dbReference type="SUPFAM" id="SSF47413">
    <property type="entry name" value="lambda repressor-like DNA-binding domains"/>
    <property type="match status" value="1"/>
</dbReference>
<dbReference type="InterPro" id="IPR001387">
    <property type="entry name" value="Cro/C1-type_HTH"/>
</dbReference>
<evidence type="ECO:0000259" key="1">
    <source>
        <dbReference type="PROSITE" id="PS50943"/>
    </source>
</evidence>
<dbReference type="AlphaFoldDB" id="A0A919TNB6"/>
<evidence type="ECO:0000313" key="3">
    <source>
        <dbReference type="Proteomes" id="UP000629619"/>
    </source>
</evidence>
<dbReference type="GO" id="GO:0003677">
    <property type="term" value="F:DNA binding"/>
    <property type="evidence" value="ECO:0007669"/>
    <property type="project" value="InterPro"/>
</dbReference>
<dbReference type="SMART" id="SM00530">
    <property type="entry name" value="HTH_XRE"/>
    <property type="match status" value="1"/>
</dbReference>
<dbReference type="RefSeq" id="WP_203683894.1">
    <property type="nucleotide sequence ID" value="NZ_BOMW01000064.1"/>
</dbReference>
<dbReference type="CDD" id="cd00093">
    <property type="entry name" value="HTH_XRE"/>
    <property type="match status" value="1"/>
</dbReference>
<dbReference type="EMBL" id="BOMW01000064">
    <property type="protein sequence ID" value="GIF08544.1"/>
    <property type="molecule type" value="Genomic_DNA"/>
</dbReference>
<organism evidence="2 3">
    <name type="scientific">Actinoplanes siamensis</name>
    <dbReference type="NCBI Taxonomy" id="1223317"/>
    <lineage>
        <taxon>Bacteria</taxon>
        <taxon>Bacillati</taxon>
        <taxon>Actinomycetota</taxon>
        <taxon>Actinomycetes</taxon>
        <taxon>Micromonosporales</taxon>
        <taxon>Micromonosporaceae</taxon>
        <taxon>Actinoplanes</taxon>
    </lineage>
</organism>
<proteinExistence type="predicted"/>
<dbReference type="Proteomes" id="UP000629619">
    <property type="component" value="Unassembled WGS sequence"/>
</dbReference>
<name>A0A919TNB6_9ACTN</name>
<sequence length="374" mass="39976">MDTITFGDKLRELRTARQLTLRQLADRSHYSRSKLSNWEHNRLPLPSEGEAAKLDSILDGDGALVATLRTPGLNGAGERIAYVAKHPRAVDTVAVGVLHDTLAGMRQLEDRFGADRLLVMTAEPVRLVEKLADEAVGDIRPAVVDLAGQWAQFAGWLRAAAGKHGQAHEWYLRALEYAEEVDATSVLPTGRELIATSLSMRGHLAWSQRKPGPTVGLSAAAAKNSRSPGIRAMACQQGARGHALLGEAVQADQLLDLAQAAMADAQQHPEKEPPWIYFYSPGYLQMQRGLVASLLGRREKAIEELTAGLKAAGDDVAGAEFGAKYKLALASAHLAGGNCDMARSLLEEARATALATGSADLAGEVAALEARLSD</sequence>
<dbReference type="SUPFAM" id="SSF48452">
    <property type="entry name" value="TPR-like"/>
    <property type="match status" value="1"/>
</dbReference>
<gene>
    <name evidence="2" type="ORF">Asi03nite_60820</name>
</gene>
<dbReference type="Pfam" id="PF13560">
    <property type="entry name" value="HTH_31"/>
    <property type="match status" value="1"/>
</dbReference>
<reference evidence="2" key="1">
    <citation type="submission" date="2021-01" db="EMBL/GenBank/DDBJ databases">
        <title>Whole genome shotgun sequence of Actinoplanes siamensis NBRC 109076.</title>
        <authorList>
            <person name="Komaki H."/>
            <person name="Tamura T."/>
        </authorList>
    </citation>
    <scope>NUCLEOTIDE SEQUENCE</scope>
    <source>
        <strain evidence="2">NBRC 109076</strain>
    </source>
</reference>
<protein>
    <recommendedName>
        <fullName evidence="1">HTH cro/C1-type domain-containing protein</fullName>
    </recommendedName>
</protein>
<dbReference type="PROSITE" id="PS50943">
    <property type="entry name" value="HTH_CROC1"/>
    <property type="match status" value="1"/>
</dbReference>
<comment type="caution">
    <text evidence="2">The sequence shown here is derived from an EMBL/GenBank/DDBJ whole genome shotgun (WGS) entry which is preliminary data.</text>
</comment>
<dbReference type="InterPro" id="IPR011990">
    <property type="entry name" value="TPR-like_helical_dom_sf"/>
</dbReference>
<accession>A0A919TNB6</accession>
<dbReference type="InterPro" id="IPR010982">
    <property type="entry name" value="Lambda_DNA-bd_dom_sf"/>
</dbReference>
<dbReference type="Gene3D" id="1.10.260.40">
    <property type="entry name" value="lambda repressor-like DNA-binding domains"/>
    <property type="match status" value="1"/>
</dbReference>
<feature type="domain" description="HTH cro/C1-type" evidence="1">
    <location>
        <begin position="10"/>
        <end position="65"/>
    </location>
</feature>
<evidence type="ECO:0000313" key="2">
    <source>
        <dbReference type="EMBL" id="GIF08544.1"/>
    </source>
</evidence>
<keyword evidence="3" id="KW-1185">Reference proteome</keyword>